<dbReference type="SUPFAM" id="SSF51905">
    <property type="entry name" value="FAD/NAD(P)-binding domain"/>
    <property type="match status" value="1"/>
</dbReference>
<dbReference type="PANTHER" id="PTHR23023">
    <property type="entry name" value="DIMETHYLANILINE MONOOXYGENASE"/>
    <property type="match status" value="1"/>
</dbReference>
<comment type="cofactor">
    <cofactor evidence="5">
        <name>FAD</name>
        <dbReference type="ChEBI" id="CHEBI:57692"/>
    </cofactor>
</comment>
<dbReference type="InterPro" id="IPR036188">
    <property type="entry name" value="FAD/NAD-bd_sf"/>
</dbReference>
<dbReference type="Pfam" id="PF00743">
    <property type="entry name" value="FMO-like"/>
    <property type="match status" value="2"/>
</dbReference>
<sequence length="214" mass="24361">MAFSGCGLAGRVFAGDRHMFPGHQEMLAFLDAFADESGIAERVRLHAEVLRVVPGLGLGQGEEGWKVTWRREDGGEVAEEVFDAVVVCNGHHMVPLLPRIQEHPFQTYELQSKWVARVLSGRGAALPSEEDMLASVQEHYREMEEAGKAKRRTHVVMPEWVGYMNWLADQVGEPHLEPRRRDVYEKALMCVFSVDEGYRDKWNKEEDEKNHTTS</sequence>
<name>A0A835BGR3_9POAL</name>
<gene>
    <name evidence="6" type="ORF">HU200_036146</name>
</gene>
<reference evidence="6" key="1">
    <citation type="submission" date="2020-07" db="EMBL/GenBank/DDBJ databases">
        <title>Genome sequence and genetic diversity analysis of an under-domesticated orphan crop, white fonio (Digitaria exilis).</title>
        <authorList>
            <person name="Bennetzen J.L."/>
            <person name="Chen S."/>
            <person name="Ma X."/>
            <person name="Wang X."/>
            <person name="Yssel A.E.J."/>
            <person name="Chaluvadi S.R."/>
            <person name="Johnson M."/>
            <person name="Gangashetty P."/>
            <person name="Hamidou F."/>
            <person name="Sanogo M.D."/>
            <person name="Zwaenepoel A."/>
            <person name="Wallace J."/>
            <person name="Van De Peer Y."/>
            <person name="Van Deynze A."/>
        </authorList>
    </citation>
    <scope>NUCLEOTIDE SEQUENCE</scope>
    <source>
        <tissue evidence="6">Leaves</tissue>
    </source>
</reference>
<keyword evidence="4 5" id="KW-0560">Oxidoreductase</keyword>
<dbReference type="AlphaFoldDB" id="A0A835BGR3"/>
<dbReference type="Gene3D" id="3.50.50.60">
    <property type="entry name" value="FAD/NAD(P)-binding domain"/>
    <property type="match status" value="1"/>
</dbReference>
<evidence type="ECO:0000313" key="6">
    <source>
        <dbReference type="EMBL" id="KAF8697150.1"/>
    </source>
</evidence>
<evidence type="ECO:0000256" key="3">
    <source>
        <dbReference type="ARBA" id="ARBA00022827"/>
    </source>
</evidence>
<comment type="caution">
    <text evidence="6">The sequence shown here is derived from an EMBL/GenBank/DDBJ whole genome shotgun (WGS) entry which is preliminary data.</text>
</comment>
<proteinExistence type="inferred from homology"/>
<dbReference type="GO" id="GO:0050661">
    <property type="term" value="F:NADP binding"/>
    <property type="evidence" value="ECO:0007669"/>
    <property type="project" value="InterPro"/>
</dbReference>
<dbReference type="InterPro" id="IPR050346">
    <property type="entry name" value="FMO-like"/>
</dbReference>
<protein>
    <recommendedName>
        <fullName evidence="5">Flavin-containing monooxygenase</fullName>
        <ecNumber evidence="5">1.-.-.-</ecNumber>
    </recommendedName>
</protein>
<dbReference type="OrthoDB" id="66881at2759"/>
<accession>A0A835BGR3</accession>
<dbReference type="GO" id="GO:0050660">
    <property type="term" value="F:flavin adenine dinucleotide binding"/>
    <property type="evidence" value="ECO:0007669"/>
    <property type="project" value="InterPro"/>
</dbReference>
<keyword evidence="7" id="KW-1185">Reference proteome</keyword>
<dbReference type="Proteomes" id="UP000636709">
    <property type="component" value="Unassembled WGS sequence"/>
</dbReference>
<organism evidence="6 7">
    <name type="scientific">Digitaria exilis</name>
    <dbReference type="NCBI Taxonomy" id="1010633"/>
    <lineage>
        <taxon>Eukaryota</taxon>
        <taxon>Viridiplantae</taxon>
        <taxon>Streptophyta</taxon>
        <taxon>Embryophyta</taxon>
        <taxon>Tracheophyta</taxon>
        <taxon>Spermatophyta</taxon>
        <taxon>Magnoliopsida</taxon>
        <taxon>Liliopsida</taxon>
        <taxon>Poales</taxon>
        <taxon>Poaceae</taxon>
        <taxon>PACMAD clade</taxon>
        <taxon>Panicoideae</taxon>
        <taxon>Panicodae</taxon>
        <taxon>Paniceae</taxon>
        <taxon>Anthephorinae</taxon>
        <taxon>Digitaria</taxon>
    </lineage>
</organism>
<dbReference type="EMBL" id="JACEFO010001877">
    <property type="protein sequence ID" value="KAF8697150.1"/>
    <property type="molecule type" value="Genomic_DNA"/>
</dbReference>
<evidence type="ECO:0000313" key="7">
    <source>
        <dbReference type="Proteomes" id="UP000636709"/>
    </source>
</evidence>
<evidence type="ECO:0000256" key="5">
    <source>
        <dbReference type="RuleBase" id="RU361177"/>
    </source>
</evidence>
<evidence type="ECO:0000256" key="1">
    <source>
        <dbReference type="ARBA" id="ARBA00009183"/>
    </source>
</evidence>
<keyword evidence="5" id="KW-0503">Monooxygenase</keyword>
<keyword evidence="2 5" id="KW-0285">Flavoprotein</keyword>
<evidence type="ECO:0000256" key="4">
    <source>
        <dbReference type="ARBA" id="ARBA00023002"/>
    </source>
</evidence>
<dbReference type="InterPro" id="IPR020946">
    <property type="entry name" value="Flavin_mOase-like"/>
</dbReference>
<evidence type="ECO:0000256" key="2">
    <source>
        <dbReference type="ARBA" id="ARBA00022630"/>
    </source>
</evidence>
<comment type="similarity">
    <text evidence="1 5">Belongs to the FMO family.</text>
</comment>
<keyword evidence="3 5" id="KW-0274">FAD</keyword>
<dbReference type="GO" id="GO:0004499">
    <property type="term" value="F:N,N-dimethylaniline monooxygenase activity"/>
    <property type="evidence" value="ECO:0007669"/>
    <property type="project" value="InterPro"/>
</dbReference>
<dbReference type="EC" id="1.-.-.-" evidence="5"/>